<dbReference type="Gene3D" id="1.25.40.340">
    <property type="match status" value="1"/>
</dbReference>
<protein>
    <recommendedName>
        <fullName evidence="1">DhaL domain-containing protein</fullName>
    </recommendedName>
</protein>
<dbReference type="SMART" id="SM01120">
    <property type="entry name" value="Dak2"/>
    <property type="match status" value="1"/>
</dbReference>
<dbReference type="InterPro" id="IPR050270">
    <property type="entry name" value="DegV_domain_contain"/>
</dbReference>
<proteinExistence type="predicted"/>
<gene>
    <name evidence="2" type="ORF">METZ01_LOCUS407884</name>
</gene>
<dbReference type="AlphaFoldDB" id="A0A382W957"/>
<dbReference type="PROSITE" id="PS51480">
    <property type="entry name" value="DHAL"/>
    <property type="match status" value="1"/>
</dbReference>
<evidence type="ECO:0000313" key="2">
    <source>
        <dbReference type="EMBL" id="SVD55030.1"/>
    </source>
</evidence>
<dbReference type="Pfam" id="PF02734">
    <property type="entry name" value="Dak2"/>
    <property type="match status" value="1"/>
</dbReference>
<dbReference type="GO" id="GO:0006071">
    <property type="term" value="P:glycerol metabolic process"/>
    <property type="evidence" value="ECO:0007669"/>
    <property type="project" value="InterPro"/>
</dbReference>
<organism evidence="2">
    <name type="scientific">marine metagenome</name>
    <dbReference type="NCBI Taxonomy" id="408172"/>
    <lineage>
        <taxon>unclassified sequences</taxon>
        <taxon>metagenomes</taxon>
        <taxon>ecological metagenomes</taxon>
    </lineage>
</organism>
<sequence>MRKKPTKINYLNGIRLHRAMVAGIRKVVSHQDYLNKINVFPVPDGDTGTNMAFTLTAILDASYDKVNSRVDDMLALVADSALDGARGNSGAILAQFFQGVSDGASGVLQFDPLTFSIAIQKGSEYARDALSEPQEGTILTVITDFSNKLKELIESGVDDVEQILSKGVEEAERSLKNTPNLMDLLKKAGVVDAGAQGFVDFLEGIHEFISTGSLREFENNLSDLVV</sequence>
<name>A0A382W957_9ZZZZ</name>
<accession>A0A382W957</accession>
<reference evidence="2" key="1">
    <citation type="submission" date="2018-05" db="EMBL/GenBank/DDBJ databases">
        <authorList>
            <person name="Lanie J.A."/>
            <person name="Ng W.-L."/>
            <person name="Kazmierczak K.M."/>
            <person name="Andrzejewski T.M."/>
            <person name="Davidsen T.M."/>
            <person name="Wayne K.J."/>
            <person name="Tettelin H."/>
            <person name="Glass J.I."/>
            <person name="Rusch D."/>
            <person name="Podicherti R."/>
            <person name="Tsui H.-C.T."/>
            <person name="Winkler M.E."/>
        </authorList>
    </citation>
    <scope>NUCLEOTIDE SEQUENCE</scope>
</reference>
<dbReference type="InterPro" id="IPR004007">
    <property type="entry name" value="DhaL_dom"/>
</dbReference>
<evidence type="ECO:0000259" key="1">
    <source>
        <dbReference type="PROSITE" id="PS51480"/>
    </source>
</evidence>
<dbReference type="PANTHER" id="PTHR33434">
    <property type="entry name" value="DEGV DOMAIN-CONTAINING PROTEIN DR_1986-RELATED"/>
    <property type="match status" value="1"/>
</dbReference>
<dbReference type="PANTHER" id="PTHR33434:SF2">
    <property type="entry name" value="FATTY ACID-BINDING PROTEIN TM_1468"/>
    <property type="match status" value="1"/>
</dbReference>
<dbReference type="EMBL" id="UINC01157828">
    <property type="protein sequence ID" value="SVD55030.1"/>
    <property type="molecule type" value="Genomic_DNA"/>
</dbReference>
<feature type="domain" description="DhaL" evidence="1">
    <location>
        <begin position="14"/>
        <end position="207"/>
    </location>
</feature>
<dbReference type="SUPFAM" id="SSF101473">
    <property type="entry name" value="DhaL-like"/>
    <property type="match status" value="1"/>
</dbReference>
<feature type="non-terminal residue" evidence="2">
    <location>
        <position position="226"/>
    </location>
</feature>
<dbReference type="InterPro" id="IPR036117">
    <property type="entry name" value="DhaL_dom_sf"/>
</dbReference>
<dbReference type="GO" id="GO:0004371">
    <property type="term" value="F:glycerone kinase activity"/>
    <property type="evidence" value="ECO:0007669"/>
    <property type="project" value="InterPro"/>
</dbReference>